<dbReference type="InterPro" id="IPR006856">
    <property type="entry name" value="MATalpha_HMGbox"/>
</dbReference>
<dbReference type="PROSITE" id="PS51325">
    <property type="entry name" value="ALPHA_BOX"/>
    <property type="match status" value="1"/>
</dbReference>
<keyword evidence="3 7" id="KW-0238">DNA-binding</keyword>
<evidence type="ECO:0000256" key="1">
    <source>
        <dbReference type="ARBA" id="ARBA00015083"/>
    </source>
</evidence>
<evidence type="ECO:0000256" key="2">
    <source>
        <dbReference type="ARBA" id="ARBA00023015"/>
    </source>
</evidence>
<evidence type="ECO:0000256" key="6">
    <source>
        <dbReference type="ARBA" id="ARBA00035106"/>
    </source>
</evidence>
<evidence type="ECO:0000313" key="10">
    <source>
        <dbReference type="EMBL" id="AQQ80191.1"/>
    </source>
</evidence>
<evidence type="ECO:0000256" key="4">
    <source>
        <dbReference type="ARBA" id="ARBA00023163"/>
    </source>
</evidence>
<keyword evidence="4 7" id="KW-0804">Transcription</keyword>
<evidence type="ECO:0000256" key="7">
    <source>
        <dbReference type="RuleBase" id="RU003516"/>
    </source>
</evidence>
<comment type="similarity">
    <text evidence="7">Belongs to the MATALPHA1 family.</text>
</comment>
<dbReference type="EMBL" id="KY229160">
    <property type="protein sequence ID" value="AQQ80191.1"/>
    <property type="molecule type" value="Genomic_DNA"/>
</dbReference>
<comment type="function">
    <text evidence="6">Mating type proteins are sequence specific DNA-binding proteins that act as master switches in fungal differentiation by controlling gene expression in a cell type-specific fashion. Transcriptional activator that induces the transcription of alpha-specific genes.</text>
</comment>
<dbReference type="AlphaFoldDB" id="A0A1S5VK14"/>
<dbReference type="Pfam" id="PF04769">
    <property type="entry name" value="MATalpha_HMGbox"/>
    <property type="match status" value="1"/>
</dbReference>
<evidence type="ECO:0000313" key="9">
    <source>
        <dbReference type="EMBL" id="AQP26316.1"/>
    </source>
</evidence>
<organism evidence="9">
    <name type="scientific">Stagonosporopsis citrulli</name>
    <dbReference type="NCBI Taxonomy" id="1623247"/>
    <lineage>
        <taxon>Eukaryota</taxon>
        <taxon>Fungi</taxon>
        <taxon>Dikarya</taxon>
        <taxon>Ascomycota</taxon>
        <taxon>Pezizomycotina</taxon>
        <taxon>Dothideomycetes</taxon>
        <taxon>Pleosporomycetidae</taxon>
        <taxon>Pleosporales</taxon>
        <taxon>Pleosporineae</taxon>
        <taxon>Didymellaceae</taxon>
        <taxon>Stagonosporopsis</taxon>
    </lineage>
</organism>
<evidence type="ECO:0000256" key="5">
    <source>
        <dbReference type="ARBA" id="ARBA00023242"/>
    </source>
</evidence>
<gene>
    <name evidence="9" type="primary">MAT1-1-1</name>
</gene>
<reference evidence="9" key="1">
    <citation type="submission" date="2017-01" db="EMBL/GenBank/DDBJ databases">
        <title>Identification and evolution of mating-type genes in three Stagonosporopsis species causing gummy stem blight of cucurbits.</title>
        <authorList>
            <person name="Li H.-X."/>
            <person name="Gottilla T.M."/>
            <person name="Brewer M.T."/>
        </authorList>
    </citation>
    <scope>NUCLEOTIDE SEQUENCE</scope>
    <source>
        <strain evidence="10">AcSq5</strain>
        <strain evidence="9">DIDYNY</strain>
    </source>
</reference>
<protein>
    <recommendedName>
        <fullName evidence="1">Mating-type protein MAT-1</fullName>
    </recommendedName>
</protein>
<feature type="domain" description="Alpha box" evidence="8">
    <location>
        <begin position="65"/>
        <end position="122"/>
    </location>
</feature>
<name>A0A1S5VK14_9PLEO</name>
<accession>A0A1S5VK14</accession>
<evidence type="ECO:0000256" key="3">
    <source>
        <dbReference type="ARBA" id="ARBA00023125"/>
    </source>
</evidence>
<evidence type="ECO:0000259" key="8">
    <source>
        <dbReference type="PROSITE" id="PS51325"/>
    </source>
</evidence>
<dbReference type="GO" id="GO:0008301">
    <property type="term" value="F:DNA binding, bending"/>
    <property type="evidence" value="ECO:0007669"/>
    <property type="project" value="InterPro"/>
</dbReference>
<dbReference type="GO" id="GO:0005634">
    <property type="term" value="C:nucleus"/>
    <property type="evidence" value="ECO:0007669"/>
    <property type="project" value="UniProtKB-SubCell"/>
</dbReference>
<keyword evidence="5 7" id="KW-0539">Nucleus</keyword>
<proteinExistence type="inferred from homology"/>
<dbReference type="EMBL" id="KY490584">
    <property type="protein sequence ID" value="AQP26316.1"/>
    <property type="molecule type" value="Genomic_DNA"/>
</dbReference>
<dbReference type="GO" id="GO:0045895">
    <property type="term" value="P:positive regulation of mating-type specific transcription, DNA-templated"/>
    <property type="evidence" value="ECO:0007669"/>
    <property type="project" value="InterPro"/>
</dbReference>
<keyword evidence="2 7" id="KW-0805">Transcription regulation</keyword>
<comment type="subcellular location">
    <subcellularLocation>
        <location evidence="7">Nucleus</location>
    </subcellularLocation>
</comment>
<sequence length="404" mass="43894">MHTHQMAVPRDPTPAEIAHFLVTRSGDQMSQLDQALRAPVVQAALTKSMMLLPPKVTPKTAPPEKAKKALNAFVGFRCYYIHIPALKAWPMKKISYLMGVMWDKDPNKSIWSLLAKAWSAIRDTIGKGQAPLDQFLRLMCPHLNLPSPVVYLDHCGWELKVNAEGNPGLSKDKSSSLNKASAGIAGMALSVQDIITYCHVMGYAENFNLDPKTHSPTFLAQSCEGNNVSVKSQTHISSFVHDDRLAVRDQRRARKQSVRATSAARALQQQIIDTHNIAGLDVNHHDSSVLESTQTPFYDQLAGLLTENLEDDQQGVAGASIDLTDTSDLFLGASVGVFSEASTDTFTGASTDVFADTSVDVGAATFTDHIVGEGSIINDSNDWGAFRLGADEDATLPSFDLETL</sequence>